<dbReference type="InterPro" id="IPR011611">
    <property type="entry name" value="PfkB_dom"/>
</dbReference>
<reference evidence="7" key="1">
    <citation type="submission" date="2016-10" db="EMBL/GenBank/DDBJ databases">
        <authorList>
            <person name="Varghese N."/>
            <person name="Submissions S."/>
        </authorList>
    </citation>
    <scope>NUCLEOTIDE SEQUENCE [LARGE SCALE GENOMIC DNA]</scope>
    <source>
        <strain evidence="7">B48,IBRC-M 10115,DSM 25386,CECT 8001</strain>
    </source>
</reference>
<dbReference type="PRINTS" id="PR00990">
    <property type="entry name" value="RIBOKINASE"/>
</dbReference>
<dbReference type="Pfam" id="PF00294">
    <property type="entry name" value="PfkB"/>
    <property type="match status" value="1"/>
</dbReference>
<keyword evidence="3 4" id="KW-0418">Kinase</keyword>
<dbReference type="Gene3D" id="3.40.1190.20">
    <property type="match status" value="1"/>
</dbReference>
<dbReference type="RefSeq" id="WP_090747996.1">
    <property type="nucleotide sequence ID" value="NZ_FOBW01000012.1"/>
</dbReference>
<evidence type="ECO:0000256" key="1">
    <source>
        <dbReference type="ARBA" id="ARBA00010688"/>
    </source>
</evidence>
<dbReference type="PROSITE" id="PS00584">
    <property type="entry name" value="PFKB_KINASES_2"/>
    <property type="match status" value="1"/>
</dbReference>
<evidence type="ECO:0000259" key="5">
    <source>
        <dbReference type="Pfam" id="PF00294"/>
    </source>
</evidence>
<feature type="domain" description="Carbohydrate kinase PfkB" evidence="5">
    <location>
        <begin position="2"/>
        <end position="312"/>
    </location>
</feature>
<dbReference type="PANTHER" id="PTHR43085:SF54">
    <property type="entry name" value="PUTATIVE-RELATED"/>
    <property type="match status" value="1"/>
</dbReference>
<dbReference type="InterPro" id="IPR002173">
    <property type="entry name" value="Carboh/pur_kinase_PfkB_CS"/>
</dbReference>
<dbReference type="EMBL" id="FOBW01000012">
    <property type="protein sequence ID" value="SEN37444.1"/>
    <property type="molecule type" value="Genomic_DNA"/>
</dbReference>
<gene>
    <name evidence="6" type="ORF">SAMN05192533_11234</name>
</gene>
<organism evidence="6 7">
    <name type="scientific">Mesobacillus persicus</name>
    <dbReference type="NCBI Taxonomy" id="930146"/>
    <lineage>
        <taxon>Bacteria</taxon>
        <taxon>Bacillati</taxon>
        <taxon>Bacillota</taxon>
        <taxon>Bacilli</taxon>
        <taxon>Bacillales</taxon>
        <taxon>Bacillaceae</taxon>
        <taxon>Mesobacillus</taxon>
    </lineage>
</organism>
<dbReference type="InterPro" id="IPR050306">
    <property type="entry name" value="PfkB_Carbo_kinase"/>
</dbReference>
<dbReference type="SUPFAM" id="SSF53613">
    <property type="entry name" value="Ribokinase-like"/>
    <property type="match status" value="1"/>
</dbReference>
<evidence type="ECO:0000256" key="2">
    <source>
        <dbReference type="ARBA" id="ARBA00022679"/>
    </source>
</evidence>
<dbReference type="GO" id="GO:0006000">
    <property type="term" value="P:fructose metabolic process"/>
    <property type="evidence" value="ECO:0007669"/>
    <property type="project" value="UniProtKB-ARBA"/>
</dbReference>
<evidence type="ECO:0000313" key="7">
    <source>
        <dbReference type="Proteomes" id="UP000198553"/>
    </source>
</evidence>
<evidence type="ECO:0000313" key="6">
    <source>
        <dbReference type="EMBL" id="SEN37444.1"/>
    </source>
</evidence>
<keyword evidence="7" id="KW-1185">Reference proteome</keyword>
<evidence type="ECO:0000256" key="3">
    <source>
        <dbReference type="ARBA" id="ARBA00022777"/>
    </source>
</evidence>
<dbReference type="CDD" id="cd01167">
    <property type="entry name" value="bac_FRK"/>
    <property type="match status" value="1"/>
</dbReference>
<name>A0A1H8G0Y1_9BACI</name>
<evidence type="ECO:0000256" key="4">
    <source>
        <dbReference type="RuleBase" id="RU003704"/>
    </source>
</evidence>
<dbReference type="PROSITE" id="PS00583">
    <property type="entry name" value="PFKB_KINASES_1"/>
    <property type="match status" value="1"/>
</dbReference>
<dbReference type="STRING" id="930146.SAMN05192533_11234"/>
<dbReference type="Proteomes" id="UP000198553">
    <property type="component" value="Unassembled WGS sequence"/>
</dbReference>
<dbReference type="InterPro" id="IPR029056">
    <property type="entry name" value="Ribokinase-like"/>
</dbReference>
<dbReference type="AlphaFoldDB" id="A0A1H8G0Y1"/>
<comment type="similarity">
    <text evidence="1 4">Belongs to the carbohydrate kinase PfkB family.</text>
</comment>
<dbReference type="PANTHER" id="PTHR43085">
    <property type="entry name" value="HEXOKINASE FAMILY MEMBER"/>
    <property type="match status" value="1"/>
</dbReference>
<dbReference type="InterPro" id="IPR002139">
    <property type="entry name" value="Ribo/fructo_kinase"/>
</dbReference>
<dbReference type="GO" id="GO:0008865">
    <property type="term" value="F:fructokinase activity"/>
    <property type="evidence" value="ECO:0007669"/>
    <property type="project" value="UniProtKB-ARBA"/>
</dbReference>
<accession>A0A1H8G0Y1</accession>
<keyword evidence="2 4" id="KW-0808">Transferase</keyword>
<dbReference type="OrthoDB" id="9813569at2"/>
<proteinExistence type="inferred from homology"/>
<sequence>MGKLFSIGEVLIDFIPHEKGVALKDVVSFERAPGGAPANVAAAVAKYGQKSAMISKLGKDAFGDFLVEKLEEAGVETDKIYRTEEANTALAFVSLKENGERDFSFYRNPSADLLLDEEEVHSAWFEAGDLLHFCSVDLVESPMKQAHKKAIAAVSEAGGLVSFDPNVRLPLWKRAEDCRSAILEFLPLADIVKVSDEELEFITGIKDEGKAIQSLFVGKVKAVVYTKGADGADLYLKGDKFESSGFSVEPVDTTGAGDAFIGGLLYQLLELQANPGNVEEVLQNHQANILQFANASGALTTTGKGAISALPTLEQIRALIG</sequence>
<protein>
    <submittedName>
        <fullName evidence="6">Fructokinase</fullName>
    </submittedName>
</protein>